<dbReference type="SUPFAM" id="SSF52540">
    <property type="entry name" value="P-loop containing nucleoside triphosphate hydrolases"/>
    <property type="match status" value="1"/>
</dbReference>
<protein>
    <recommendedName>
        <fullName evidence="10">ABC transporter domain-containing protein</fullName>
    </recommendedName>
</protein>
<dbReference type="GO" id="GO:0016020">
    <property type="term" value="C:membrane"/>
    <property type="evidence" value="ECO:0007669"/>
    <property type="project" value="UniProtKB-SubCell"/>
</dbReference>
<evidence type="ECO:0000256" key="2">
    <source>
        <dbReference type="ARBA" id="ARBA00022448"/>
    </source>
</evidence>
<dbReference type="Pfam" id="PF01061">
    <property type="entry name" value="ABC2_membrane"/>
    <property type="match status" value="1"/>
</dbReference>
<dbReference type="PROSITE" id="PS00211">
    <property type="entry name" value="ABC_TRANSPORTER_1"/>
    <property type="match status" value="1"/>
</dbReference>
<dbReference type="InterPro" id="IPR027417">
    <property type="entry name" value="P-loop_NTPase"/>
</dbReference>
<keyword evidence="13" id="KW-1185">Reference proteome</keyword>
<keyword evidence="3 8" id="KW-0812">Transmembrane</keyword>
<dbReference type="PANTHER" id="PTHR48041:SF139">
    <property type="entry name" value="PROTEIN SCARLET"/>
    <property type="match status" value="1"/>
</dbReference>
<name>A0A7S4ED70_9STRA</name>
<dbReference type="InterPro" id="IPR050352">
    <property type="entry name" value="ABCG_transporters"/>
</dbReference>
<reference evidence="11" key="1">
    <citation type="submission" date="2021-01" db="EMBL/GenBank/DDBJ databases">
        <authorList>
            <person name="Corre E."/>
            <person name="Pelletier E."/>
            <person name="Niang G."/>
            <person name="Scheremetjew M."/>
            <person name="Finn R."/>
            <person name="Kale V."/>
            <person name="Holt S."/>
            <person name="Cochrane G."/>
            <person name="Meng A."/>
            <person name="Brown T."/>
            <person name="Cohen L."/>
        </authorList>
    </citation>
    <scope>NUCLEOTIDE SEQUENCE</scope>
    <source>
        <strain evidence="11">CCMP1756</strain>
    </source>
</reference>
<reference evidence="12" key="2">
    <citation type="submission" date="2021-11" db="EMBL/GenBank/DDBJ databases">
        <authorList>
            <consortium name="Genoscope - CEA"/>
            <person name="William W."/>
        </authorList>
    </citation>
    <scope>NUCLEOTIDE SEQUENCE</scope>
</reference>
<dbReference type="PROSITE" id="PS50893">
    <property type="entry name" value="ABC_TRANSPORTER_2"/>
    <property type="match status" value="1"/>
</dbReference>
<evidence type="ECO:0000256" key="8">
    <source>
        <dbReference type="SAM" id="Phobius"/>
    </source>
</evidence>
<dbReference type="InterPro" id="IPR003593">
    <property type="entry name" value="AAA+_ATPase"/>
</dbReference>
<evidence type="ECO:0000256" key="9">
    <source>
        <dbReference type="SAM" id="SignalP"/>
    </source>
</evidence>
<feature type="chain" id="PRO_5035593769" description="ABC transporter domain-containing protein" evidence="9">
    <location>
        <begin position="16"/>
        <end position="584"/>
    </location>
</feature>
<dbReference type="GO" id="GO:0140359">
    <property type="term" value="F:ABC-type transporter activity"/>
    <property type="evidence" value="ECO:0007669"/>
    <property type="project" value="InterPro"/>
</dbReference>
<dbReference type="EMBL" id="HBIW01023447">
    <property type="protein sequence ID" value="CAE0704745.1"/>
    <property type="molecule type" value="Transcribed_RNA"/>
</dbReference>
<keyword evidence="9" id="KW-0732">Signal</keyword>
<keyword evidence="7 8" id="KW-0472">Membrane</keyword>
<dbReference type="PANTHER" id="PTHR48041">
    <property type="entry name" value="ABC TRANSPORTER G FAMILY MEMBER 28"/>
    <property type="match status" value="1"/>
</dbReference>
<evidence type="ECO:0000256" key="1">
    <source>
        <dbReference type="ARBA" id="ARBA00004141"/>
    </source>
</evidence>
<feature type="transmembrane region" description="Helical" evidence="8">
    <location>
        <begin position="558"/>
        <end position="578"/>
    </location>
</feature>
<keyword evidence="6 8" id="KW-1133">Transmembrane helix</keyword>
<evidence type="ECO:0000256" key="5">
    <source>
        <dbReference type="ARBA" id="ARBA00022840"/>
    </source>
</evidence>
<feature type="signal peptide" evidence="9">
    <location>
        <begin position="1"/>
        <end position="15"/>
    </location>
</feature>
<evidence type="ECO:0000256" key="3">
    <source>
        <dbReference type="ARBA" id="ARBA00022692"/>
    </source>
</evidence>
<comment type="subcellular location">
    <subcellularLocation>
        <location evidence="1">Membrane</location>
        <topology evidence="1">Multi-pass membrane protein</topology>
    </subcellularLocation>
</comment>
<gene>
    <name evidence="11" type="ORF">PCAL00307_LOCUS20193</name>
    <name evidence="12" type="ORF">PECAL_5P22800</name>
</gene>
<feature type="domain" description="ABC transporter" evidence="10">
    <location>
        <begin position="17"/>
        <end position="262"/>
    </location>
</feature>
<dbReference type="InterPro" id="IPR003439">
    <property type="entry name" value="ABC_transporter-like_ATP-bd"/>
</dbReference>
<dbReference type="SMART" id="SM00382">
    <property type="entry name" value="AAA"/>
    <property type="match status" value="1"/>
</dbReference>
<dbReference type="Pfam" id="PF00005">
    <property type="entry name" value="ABC_tran"/>
    <property type="match status" value="1"/>
</dbReference>
<keyword evidence="4" id="KW-0547">Nucleotide-binding</keyword>
<accession>A0A7S4ED70</accession>
<dbReference type="AlphaFoldDB" id="A0A7S4ED70"/>
<organism evidence="11">
    <name type="scientific">Pelagomonas calceolata</name>
    <dbReference type="NCBI Taxonomy" id="35677"/>
    <lineage>
        <taxon>Eukaryota</taxon>
        <taxon>Sar</taxon>
        <taxon>Stramenopiles</taxon>
        <taxon>Ochrophyta</taxon>
        <taxon>Pelagophyceae</taxon>
        <taxon>Pelagomonadales</taxon>
        <taxon>Pelagomonadaceae</taxon>
        <taxon>Pelagomonas</taxon>
    </lineage>
</organism>
<evidence type="ECO:0000313" key="13">
    <source>
        <dbReference type="Proteomes" id="UP000789595"/>
    </source>
</evidence>
<evidence type="ECO:0000256" key="7">
    <source>
        <dbReference type="ARBA" id="ARBA00023136"/>
    </source>
</evidence>
<keyword evidence="5" id="KW-0067">ATP-binding</keyword>
<dbReference type="InterPro" id="IPR013525">
    <property type="entry name" value="ABC2_TM"/>
</dbReference>
<sequence>MHSMLVFTLCATAAADVTWRNLSVQRPDRQFLLKPTSGVARAGSVTAVLGASGAGKSTFLRALVNAAPRGRATSSGNVQAAGTKVKGLRYGDAALLAQDGALFAMLTVRETLEFALALAGVDKATRRKRADAELRRLGFMNVADRRVGFDDGGSSAAISGGERRRLCVAVELARAPEPRVLAADEPTTGLDGVSAERVVRALKEQAVSGNTAVVASLHQPSSKIWLKHIDAVVLLAPGGTVAYAGSTEDVPLFVKRITGEALPPYTNPAEWLLEIVTDKSMVEKLAEASLVEPPASDDQSRALRPPKRAPLLQRISLLFGRARRQVLRDGRVHALRLFATAGLGAVLGRRYRGDGNILSVDGCADRVAMLSFAAISTAVLGVTRSLDLFAKERPVVARETERGSYGGAEYVLAKALAELPLDAFFAALMGWGLHFSTPGGLRSRPAGPLALVAVAASTLGLAVGAATPDADAALALGVPLTVIHMLTGIINPAGEKARKKPVAALSPIKWGVSWLIDREFRGATLQRGTGPRLGGLASVVTGDQVLERLGLAATRPHLGALVALGVIHLTVAAVCSAFRGRGRR</sequence>
<dbReference type="GO" id="GO:0005524">
    <property type="term" value="F:ATP binding"/>
    <property type="evidence" value="ECO:0007669"/>
    <property type="project" value="UniProtKB-KW"/>
</dbReference>
<evidence type="ECO:0000259" key="10">
    <source>
        <dbReference type="PROSITE" id="PS50893"/>
    </source>
</evidence>
<dbReference type="Gene3D" id="3.40.50.300">
    <property type="entry name" value="P-loop containing nucleotide triphosphate hydrolases"/>
    <property type="match status" value="1"/>
</dbReference>
<evidence type="ECO:0000313" key="12">
    <source>
        <dbReference type="EMBL" id="CAH0377755.1"/>
    </source>
</evidence>
<keyword evidence="2" id="KW-0813">Transport</keyword>
<dbReference type="EMBL" id="CAKKNE010000005">
    <property type="protein sequence ID" value="CAH0377755.1"/>
    <property type="molecule type" value="Genomic_DNA"/>
</dbReference>
<evidence type="ECO:0000256" key="6">
    <source>
        <dbReference type="ARBA" id="ARBA00022989"/>
    </source>
</evidence>
<dbReference type="OrthoDB" id="66620at2759"/>
<evidence type="ECO:0000313" key="11">
    <source>
        <dbReference type="EMBL" id="CAE0704745.1"/>
    </source>
</evidence>
<dbReference type="InterPro" id="IPR017871">
    <property type="entry name" value="ABC_transporter-like_CS"/>
</dbReference>
<dbReference type="GO" id="GO:0016887">
    <property type="term" value="F:ATP hydrolysis activity"/>
    <property type="evidence" value="ECO:0007669"/>
    <property type="project" value="InterPro"/>
</dbReference>
<proteinExistence type="predicted"/>
<dbReference type="Proteomes" id="UP000789595">
    <property type="component" value="Unassembled WGS sequence"/>
</dbReference>
<evidence type="ECO:0000256" key="4">
    <source>
        <dbReference type="ARBA" id="ARBA00022741"/>
    </source>
</evidence>